<evidence type="ECO:0000256" key="1">
    <source>
        <dbReference type="SAM" id="MobiDB-lite"/>
    </source>
</evidence>
<dbReference type="AlphaFoldDB" id="F4X409"/>
<reference evidence="2" key="1">
    <citation type="submission" date="2011-02" db="EMBL/GenBank/DDBJ databases">
        <title>The genome of the leaf-cutting ant Acromyrmex echinatior suggests key adaptations to social evolution and fungus farming.</title>
        <authorList>
            <person name="Nygaard S."/>
            <person name="Zhang G."/>
        </authorList>
    </citation>
    <scope>NUCLEOTIDE SEQUENCE</scope>
</reference>
<feature type="region of interest" description="Disordered" evidence="1">
    <location>
        <begin position="58"/>
        <end position="113"/>
    </location>
</feature>
<dbReference type="Proteomes" id="UP000007755">
    <property type="component" value="Unassembled WGS sequence"/>
</dbReference>
<dbReference type="EMBL" id="GL888624">
    <property type="protein sequence ID" value="EGI58801.1"/>
    <property type="molecule type" value="Genomic_DNA"/>
</dbReference>
<proteinExistence type="predicted"/>
<accession>F4X409</accession>
<sequence>MQFFKSLRTAVSRTNASLQPPSGKTWRRRSLVLRGKSPLCDIEFELFSDTRVFIKSRSQSPRFQGTTDKKPSRGSTGLNVHQKCMGFPRPIPQPEKGLFPSCGGPLRGAVKSETKSEIRRSSTHMYNPHEDTYASTVRIQFIYISPSTDIPLERSLS</sequence>
<protein>
    <submittedName>
        <fullName evidence="2">Uncharacterized protein</fullName>
    </submittedName>
</protein>
<evidence type="ECO:0000313" key="2">
    <source>
        <dbReference type="EMBL" id="EGI58801.1"/>
    </source>
</evidence>
<keyword evidence="3" id="KW-1185">Reference proteome</keyword>
<evidence type="ECO:0000313" key="3">
    <source>
        <dbReference type="Proteomes" id="UP000007755"/>
    </source>
</evidence>
<organism evidence="3">
    <name type="scientific">Acromyrmex echinatior</name>
    <name type="common">Panamanian leafcutter ant</name>
    <name type="synonym">Acromyrmex octospinosus echinatior</name>
    <dbReference type="NCBI Taxonomy" id="103372"/>
    <lineage>
        <taxon>Eukaryota</taxon>
        <taxon>Metazoa</taxon>
        <taxon>Ecdysozoa</taxon>
        <taxon>Arthropoda</taxon>
        <taxon>Hexapoda</taxon>
        <taxon>Insecta</taxon>
        <taxon>Pterygota</taxon>
        <taxon>Neoptera</taxon>
        <taxon>Endopterygota</taxon>
        <taxon>Hymenoptera</taxon>
        <taxon>Apocrita</taxon>
        <taxon>Aculeata</taxon>
        <taxon>Formicoidea</taxon>
        <taxon>Formicidae</taxon>
        <taxon>Myrmicinae</taxon>
        <taxon>Acromyrmex</taxon>
    </lineage>
</organism>
<name>F4X409_ACREC</name>
<dbReference type="InParanoid" id="F4X409"/>
<gene>
    <name evidence="2" type="ORF">G5I_12912</name>
</gene>